<evidence type="ECO:0000256" key="1">
    <source>
        <dbReference type="SAM" id="SignalP"/>
    </source>
</evidence>
<gene>
    <name evidence="2" type="ORF">CCAP1982_LOCUS23234</name>
</gene>
<feature type="chain" id="PRO_5032702104" evidence="1">
    <location>
        <begin position="30"/>
        <end position="67"/>
    </location>
</feature>
<dbReference type="AlphaFoldDB" id="A0A811VJ58"/>
<name>A0A811VJ58_CERCA</name>
<evidence type="ECO:0000313" key="3">
    <source>
        <dbReference type="Proteomes" id="UP000606786"/>
    </source>
</evidence>
<organism evidence="2 3">
    <name type="scientific">Ceratitis capitata</name>
    <name type="common">Mediterranean fruit fly</name>
    <name type="synonym">Tephritis capitata</name>
    <dbReference type="NCBI Taxonomy" id="7213"/>
    <lineage>
        <taxon>Eukaryota</taxon>
        <taxon>Metazoa</taxon>
        <taxon>Ecdysozoa</taxon>
        <taxon>Arthropoda</taxon>
        <taxon>Hexapoda</taxon>
        <taxon>Insecta</taxon>
        <taxon>Pterygota</taxon>
        <taxon>Neoptera</taxon>
        <taxon>Endopterygota</taxon>
        <taxon>Diptera</taxon>
        <taxon>Brachycera</taxon>
        <taxon>Muscomorpha</taxon>
        <taxon>Tephritoidea</taxon>
        <taxon>Tephritidae</taxon>
        <taxon>Ceratitis</taxon>
        <taxon>Ceratitis</taxon>
    </lineage>
</organism>
<keyword evidence="3" id="KW-1185">Reference proteome</keyword>
<sequence length="67" mass="7491">MDERPNKMKAIILYAGLICALCLFRTLSAAPADTTTPLEDERDQLAVLEQEPTILELSRQTRAIAIF</sequence>
<dbReference type="OrthoDB" id="10038290at2759"/>
<feature type="signal peptide" evidence="1">
    <location>
        <begin position="1"/>
        <end position="29"/>
    </location>
</feature>
<dbReference type="EMBL" id="CAJHJT010000056">
    <property type="protein sequence ID" value="CAD7015287.1"/>
    <property type="molecule type" value="Genomic_DNA"/>
</dbReference>
<comment type="caution">
    <text evidence="2">The sequence shown here is derived from an EMBL/GenBank/DDBJ whole genome shotgun (WGS) entry which is preliminary data.</text>
</comment>
<dbReference type="Proteomes" id="UP000606786">
    <property type="component" value="Unassembled WGS sequence"/>
</dbReference>
<protein>
    <submittedName>
        <fullName evidence="2">(Mediterranean fruit fly) hypothetical protein</fullName>
    </submittedName>
</protein>
<evidence type="ECO:0000313" key="2">
    <source>
        <dbReference type="EMBL" id="CAD7015287.1"/>
    </source>
</evidence>
<proteinExistence type="predicted"/>
<keyword evidence="1" id="KW-0732">Signal</keyword>
<accession>A0A811VJ58</accession>
<reference evidence="2" key="1">
    <citation type="submission" date="2020-11" db="EMBL/GenBank/DDBJ databases">
        <authorList>
            <person name="Whitehead M."/>
        </authorList>
    </citation>
    <scope>NUCLEOTIDE SEQUENCE</scope>
    <source>
        <strain evidence="2">EGII</strain>
    </source>
</reference>